<dbReference type="OrthoDB" id="9789152at2"/>
<proteinExistence type="inferred from homology"/>
<keyword evidence="1 4" id="KW-0227">DNA damage</keyword>
<comment type="function">
    <text evidence="4">Involved in DNA repair and RecF pathway recombination.</text>
</comment>
<dbReference type="EMBL" id="BHXQ01000004">
    <property type="protein sequence ID" value="GCC52141.1"/>
    <property type="molecule type" value="Genomic_DNA"/>
</dbReference>
<keyword evidence="7" id="KW-1185">Reference proteome</keyword>
<feature type="domain" description="DNA replication/recombination mediator RecO N-terminal" evidence="5">
    <location>
        <begin position="1"/>
        <end position="79"/>
    </location>
</feature>
<dbReference type="NCBIfam" id="TIGR00613">
    <property type="entry name" value="reco"/>
    <property type="match status" value="1"/>
</dbReference>
<evidence type="ECO:0000256" key="4">
    <source>
        <dbReference type="HAMAP-Rule" id="MF_00201"/>
    </source>
</evidence>
<dbReference type="GO" id="GO:0006310">
    <property type="term" value="P:DNA recombination"/>
    <property type="evidence" value="ECO:0007669"/>
    <property type="project" value="UniProtKB-UniRule"/>
</dbReference>
<dbReference type="GO" id="GO:0043590">
    <property type="term" value="C:bacterial nucleoid"/>
    <property type="evidence" value="ECO:0007669"/>
    <property type="project" value="TreeGrafter"/>
</dbReference>
<evidence type="ECO:0000256" key="2">
    <source>
        <dbReference type="ARBA" id="ARBA00023172"/>
    </source>
</evidence>
<dbReference type="InterPro" id="IPR022572">
    <property type="entry name" value="DNA_rep/recomb_RecO_N"/>
</dbReference>
<dbReference type="InterPro" id="IPR012340">
    <property type="entry name" value="NA-bd_OB-fold"/>
</dbReference>
<dbReference type="AlphaFoldDB" id="A0A401UB82"/>
<dbReference type="Proteomes" id="UP000288227">
    <property type="component" value="Unassembled WGS sequence"/>
</dbReference>
<dbReference type="PANTHER" id="PTHR33991">
    <property type="entry name" value="DNA REPAIR PROTEIN RECO"/>
    <property type="match status" value="1"/>
</dbReference>
<gene>
    <name evidence="4 6" type="primary">recO</name>
    <name evidence="6" type="ORF">SanaruYs_23770</name>
</gene>
<dbReference type="Pfam" id="PF02565">
    <property type="entry name" value="RecO_C"/>
    <property type="match status" value="1"/>
</dbReference>
<dbReference type="RefSeq" id="WP_127122787.1">
    <property type="nucleotide sequence ID" value="NZ_BHXQ01000004.1"/>
</dbReference>
<dbReference type="InterPro" id="IPR003717">
    <property type="entry name" value="RecO"/>
</dbReference>
<evidence type="ECO:0000313" key="7">
    <source>
        <dbReference type="Proteomes" id="UP000288227"/>
    </source>
</evidence>
<comment type="similarity">
    <text evidence="4">Belongs to the RecO family.</text>
</comment>
<keyword evidence="2 4" id="KW-0233">DNA recombination</keyword>
<dbReference type="HAMAP" id="MF_00201">
    <property type="entry name" value="RecO"/>
    <property type="match status" value="1"/>
</dbReference>
<dbReference type="Pfam" id="PF11967">
    <property type="entry name" value="RecO_N"/>
    <property type="match status" value="1"/>
</dbReference>
<dbReference type="SUPFAM" id="SSF50249">
    <property type="entry name" value="Nucleic acid-binding proteins"/>
    <property type="match status" value="1"/>
</dbReference>
<sequence length="221" mass="25636">MLQKTRGLVLRFTRFKETSIIVTIFTESFGTHAYIVNNVRSQKSARMALYQPLTLLDLVVYHKPNQQIARIKELKCIYAYQSFSTDIRKSSIAMFLSEVLNKCLKDESHPQQVFEFIQNSFITLDHLTNNIENFHLIFLLKLSRYLGFGANRSDEVLIDSLIHTTQDDTLSALLTAEYTTQLTLNYQQRRLALDSIIRFYASHVDSFGDLRSLEIVRELLS</sequence>
<name>A0A401UB82_9BACT</name>
<organism evidence="6 7">
    <name type="scientific">Chryseotalea sanaruensis</name>
    <dbReference type="NCBI Taxonomy" id="2482724"/>
    <lineage>
        <taxon>Bacteria</taxon>
        <taxon>Pseudomonadati</taxon>
        <taxon>Bacteroidota</taxon>
        <taxon>Cytophagia</taxon>
        <taxon>Cytophagales</taxon>
        <taxon>Chryseotaleaceae</taxon>
        <taxon>Chryseotalea</taxon>
    </lineage>
</organism>
<evidence type="ECO:0000256" key="1">
    <source>
        <dbReference type="ARBA" id="ARBA00022763"/>
    </source>
</evidence>
<comment type="caution">
    <text evidence="6">The sequence shown here is derived from an EMBL/GenBank/DDBJ whole genome shotgun (WGS) entry which is preliminary data.</text>
</comment>
<evidence type="ECO:0000313" key="6">
    <source>
        <dbReference type="EMBL" id="GCC52141.1"/>
    </source>
</evidence>
<reference evidence="6 7" key="1">
    <citation type="submission" date="2018-11" db="EMBL/GenBank/DDBJ databases">
        <title>Chryseotalea sanarue gen. nov., sp., nov., a member of the family Cytophagaceae, isolated from a brackish lake in Hamamatsu Japan.</title>
        <authorList>
            <person name="Maejima Y."/>
            <person name="Iino T."/>
            <person name="Muraguchi Y."/>
            <person name="Fukuda K."/>
            <person name="Ohkuma M."/>
            <person name="Moriuchi R."/>
            <person name="Dohra H."/>
            <person name="Kimbara K."/>
            <person name="Shintani M."/>
        </authorList>
    </citation>
    <scope>NUCLEOTIDE SEQUENCE [LARGE SCALE GENOMIC DNA]</scope>
    <source>
        <strain evidence="6 7">Ys</strain>
    </source>
</reference>
<protein>
    <recommendedName>
        <fullName evidence="4">DNA repair protein RecO</fullName>
    </recommendedName>
    <alternativeName>
        <fullName evidence="4">Recombination protein O</fullName>
    </alternativeName>
</protein>
<dbReference type="Gene3D" id="2.40.50.140">
    <property type="entry name" value="Nucleic acid-binding proteins"/>
    <property type="match status" value="1"/>
</dbReference>
<evidence type="ECO:0000259" key="5">
    <source>
        <dbReference type="Pfam" id="PF11967"/>
    </source>
</evidence>
<evidence type="ECO:0000256" key="3">
    <source>
        <dbReference type="ARBA" id="ARBA00023204"/>
    </source>
</evidence>
<dbReference type="GO" id="GO:0006302">
    <property type="term" value="P:double-strand break repair"/>
    <property type="evidence" value="ECO:0007669"/>
    <property type="project" value="TreeGrafter"/>
</dbReference>
<accession>A0A401UB82</accession>
<keyword evidence="3 4" id="KW-0234">DNA repair</keyword>
<dbReference type="PANTHER" id="PTHR33991:SF1">
    <property type="entry name" value="DNA REPAIR PROTEIN RECO"/>
    <property type="match status" value="1"/>
</dbReference>